<dbReference type="InterPro" id="IPR036661">
    <property type="entry name" value="Luciferase-like_sf"/>
</dbReference>
<dbReference type="AlphaFoldDB" id="G8LCY8"/>
<evidence type="ECO:0000313" key="9">
    <source>
        <dbReference type="Proteomes" id="UP000007838"/>
    </source>
</evidence>
<dbReference type="eggNOG" id="COG2141">
    <property type="taxonomic scope" value="Bacteria"/>
</dbReference>
<evidence type="ECO:0000256" key="5">
    <source>
        <dbReference type="ARBA" id="ARBA00033748"/>
    </source>
</evidence>
<organism evidence="8 9">
    <name type="scientific">Enterobacter ludwigii</name>
    <dbReference type="NCBI Taxonomy" id="299767"/>
    <lineage>
        <taxon>Bacteria</taxon>
        <taxon>Pseudomonadati</taxon>
        <taxon>Pseudomonadota</taxon>
        <taxon>Gammaproteobacteria</taxon>
        <taxon>Enterobacterales</taxon>
        <taxon>Enterobacteriaceae</taxon>
        <taxon>Enterobacter</taxon>
        <taxon>Enterobacter cloacae complex</taxon>
    </lineage>
</organism>
<feature type="binding site" evidence="6">
    <location>
        <position position="83"/>
    </location>
    <ligand>
        <name>FMN</name>
        <dbReference type="ChEBI" id="CHEBI:58210"/>
    </ligand>
</feature>
<dbReference type="Proteomes" id="UP000007838">
    <property type="component" value="Chromosome"/>
</dbReference>
<dbReference type="PANTHER" id="PTHR30011">
    <property type="entry name" value="ALKANESULFONATE MONOOXYGENASE-RELATED"/>
    <property type="match status" value="1"/>
</dbReference>
<accession>G8LCY8</accession>
<dbReference type="InterPro" id="IPR011251">
    <property type="entry name" value="Luciferase-like_dom"/>
</dbReference>
<keyword evidence="3" id="KW-0560">Oxidoreductase</keyword>
<keyword evidence="1 6" id="KW-0285">Flavoprotein</keyword>
<feature type="binding site" evidence="6">
    <location>
        <position position="120"/>
    </location>
    <ligand>
        <name>FMN</name>
        <dbReference type="ChEBI" id="CHEBI:58210"/>
    </ligand>
</feature>
<dbReference type="Pfam" id="PF00296">
    <property type="entry name" value="Bac_luciferase"/>
    <property type="match status" value="1"/>
</dbReference>
<protein>
    <submittedName>
        <fullName evidence="8">Monooxygenase moxC</fullName>
    </submittedName>
</protein>
<dbReference type="Gene3D" id="3.20.20.30">
    <property type="entry name" value="Luciferase-like domain"/>
    <property type="match status" value="1"/>
</dbReference>
<gene>
    <name evidence="8" type="primary">moxC</name>
    <name evidence="8" type="ORF">EcWSU1_02376</name>
</gene>
<dbReference type="PIRSF" id="PIRSF000337">
    <property type="entry name" value="NTA_MOA"/>
    <property type="match status" value="1"/>
</dbReference>
<feature type="binding site" evidence="6">
    <location>
        <position position="170"/>
    </location>
    <ligand>
        <name>FMN</name>
        <dbReference type="ChEBI" id="CHEBI:58210"/>
    </ligand>
</feature>
<evidence type="ECO:0000259" key="7">
    <source>
        <dbReference type="Pfam" id="PF00296"/>
    </source>
</evidence>
<dbReference type="STRING" id="299767.GCA_900068845_03046"/>
<reference evidence="8 9" key="1">
    <citation type="journal article" date="2011" name="Stand. Genomic Sci.">
        <title>Complete genome of the onion pathogen Enterobacter cloacae EcWSU1.</title>
        <authorList>
            <person name="Humann J.L."/>
            <person name="Wildung M."/>
            <person name="Cheng C.H."/>
            <person name="Lee T."/>
            <person name="Stewart J.E."/>
            <person name="Drew J.C."/>
            <person name="Triplett E.W."/>
            <person name="Main D."/>
            <person name="Schroeder B.K."/>
        </authorList>
    </citation>
    <scope>NUCLEOTIDE SEQUENCE [LARGE SCALE GENOMIC DNA]</scope>
    <source>
        <strain evidence="8 9">EcWSU1</strain>
    </source>
</reference>
<evidence type="ECO:0000256" key="6">
    <source>
        <dbReference type="PIRSR" id="PIRSR000337-1"/>
    </source>
</evidence>
<comment type="similarity">
    <text evidence="5">Belongs to the NtaA/SnaA/DszA monooxygenase family.</text>
</comment>
<evidence type="ECO:0000313" key="8">
    <source>
        <dbReference type="EMBL" id="AEW73811.1"/>
    </source>
</evidence>
<dbReference type="GO" id="GO:0004497">
    <property type="term" value="F:monooxygenase activity"/>
    <property type="evidence" value="ECO:0007669"/>
    <property type="project" value="UniProtKB-KW"/>
</dbReference>
<dbReference type="NCBIfam" id="TIGR03860">
    <property type="entry name" value="FMN_nitrolo"/>
    <property type="match status" value="1"/>
</dbReference>
<dbReference type="InterPro" id="IPR051260">
    <property type="entry name" value="Diverse_substr_monoxygenases"/>
</dbReference>
<sequence length="463" mass="51457">MSPLPAILHSLRKKPCNTFNSEEVNMSATRQLRLGTILHGASGNMSAWRHPAAVADASINFDFVKATALKAEEGKLDFLFVADGLYINEKSIPHFLNRFEPLTVLSALASLTSRLGLVGTLSTSYSEPFTVARQFASLDHLSNGRAGWNVVTSPLEGSAKNFSREKHPEHALRYRIADEYLDVVKGLWDSWEGDAFVRNKESGQFFDPAKLHTLDHHGDFFQVAGPLNIGRTPQGRPIVFQAGASDDGKKLAAKHADAIFTHHETLEEAKAFYRDVKHQLESNGRRASDLHIFQGVSVIVGKDAEDVENQYQTTAALVSINDALNYLGRYFEHHDFSQYPLDEPFPDIGELGKNSFRSTTDEIKRNARERNLTLRQVALEAASPRPRFSGTPEEVADGLQGWFEAFAADGFIIQGGTPDTFPRFVDQVVPVLQARGLFRTDYPGTTLRDSLGLDEPQNQFTQQ</sequence>
<feature type="binding site" evidence="6">
    <location>
        <position position="245"/>
    </location>
    <ligand>
        <name>FMN</name>
        <dbReference type="ChEBI" id="CHEBI:58210"/>
    </ligand>
</feature>
<evidence type="ECO:0000256" key="1">
    <source>
        <dbReference type="ARBA" id="ARBA00022630"/>
    </source>
</evidence>
<name>G8LCY8_9ENTR</name>
<dbReference type="GO" id="GO:0016705">
    <property type="term" value="F:oxidoreductase activity, acting on paired donors, with incorporation or reduction of molecular oxygen"/>
    <property type="evidence" value="ECO:0007669"/>
    <property type="project" value="InterPro"/>
</dbReference>
<keyword evidence="2 6" id="KW-0288">FMN</keyword>
<dbReference type="PANTHER" id="PTHR30011:SF16">
    <property type="entry name" value="C2H2 FINGER DOMAIN TRANSCRIPTION FACTOR (EUROFUNG)-RELATED"/>
    <property type="match status" value="1"/>
</dbReference>
<dbReference type="InterPro" id="IPR016215">
    <property type="entry name" value="NTA_MOA"/>
</dbReference>
<feature type="binding site" evidence="6">
    <location>
        <position position="174"/>
    </location>
    <ligand>
        <name>FMN</name>
        <dbReference type="ChEBI" id="CHEBI:58210"/>
    </ligand>
</feature>
<evidence type="ECO:0000256" key="2">
    <source>
        <dbReference type="ARBA" id="ARBA00022643"/>
    </source>
</evidence>
<dbReference type="EMBL" id="CP002886">
    <property type="protein sequence ID" value="AEW73811.1"/>
    <property type="molecule type" value="Genomic_DNA"/>
</dbReference>
<evidence type="ECO:0000256" key="3">
    <source>
        <dbReference type="ARBA" id="ARBA00023002"/>
    </source>
</evidence>
<evidence type="ECO:0000256" key="4">
    <source>
        <dbReference type="ARBA" id="ARBA00023033"/>
    </source>
</evidence>
<dbReference type="CDD" id="cd01095">
    <property type="entry name" value="Nitrilotriacetate_monoxgenase"/>
    <property type="match status" value="1"/>
</dbReference>
<dbReference type="KEGG" id="eec:EcWSU1_02376"/>
<feature type="domain" description="Luciferase-like" evidence="7">
    <location>
        <begin position="46"/>
        <end position="406"/>
    </location>
</feature>
<proteinExistence type="inferred from homology"/>
<dbReference type="HOGENOM" id="CLU_022256_1_2_6"/>
<keyword evidence="4 8" id="KW-0503">Monooxygenase</keyword>
<dbReference type="SUPFAM" id="SSF51679">
    <property type="entry name" value="Bacterial luciferase-like"/>
    <property type="match status" value="1"/>
</dbReference>